<name>A0AAX4PHP7_9CHLO</name>
<dbReference type="InterPro" id="IPR051026">
    <property type="entry name" value="PI/PC_transfer"/>
</dbReference>
<dbReference type="InterPro" id="IPR036273">
    <property type="entry name" value="CRAL/TRIO_N_dom_sf"/>
</dbReference>
<feature type="domain" description="CRAL-TRIO" evidence="5">
    <location>
        <begin position="242"/>
        <end position="416"/>
    </location>
</feature>
<dbReference type="Gene3D" id="3.40.525.10">
    <property type="entry name" value="CRAL-TRIO lipid binding domain"/>
    <property type="match status" value="1"/>
</dbReference>
<dbReference type="EMBL" id="CP151513">
    <property type="protein sequence ID" value="WZN65834.1"/>
    <property type="molecule type" value="Genomic_DNA"/>
</dbReference>
<evidence type="ECO:0000259" key="5">
    <source>
        <dbReference type="PROSITE" id="PS50191"/>
    </source>
</evidence>
<comment type="similarity">
    <text evidence="3">Belongs to the SFH family.</text>
</comment>
<dbReference type="InterPro" id="IPR036865">
    <property type="entry name" value="CRAL-TRIO_dom_sf"/>
</dbReference>
<evidence type="ECO:0000256" key="2">
    <source>
        <dbReference type="ARBA" id="ARBA00004395"/>
    </source>
</evidence>
<organism evidence="6 7">
    <name type="scientific">Chloropicon roscoffensis</name>
    <dbReference type="NCBI Taxonomy" id="1461544"/>
    <lineage>
        <taxon>Eukaryota</taxon>
        <taxon>Viridiplantae</taxon>
        <taxon>Chlorophyta</taxon>
        <taxon>Chloropicophyceae</taxon>
        <taxon>Chloropicales</taxon>
        <taxon>Chloropicaceae</taxon>
        <taxon>Chloropicon</taxon>
    </lineage>
</organism>
<dbReference type="PANTHER" id="PTHR45657">
    <property type="entry name" value="CRAL-TRIO DOMAIN-CONTAINING PROTEIN YKL091C-RELATED"/>
    <property type="match status" value="1"/>
</dbReference>
<dbReference type="PROSITE" id="PS50191">
    <property type="entry name" value="CRAL_TRIO"/>
    <property type="match status" value="1"/>
</dbReference>
<dbReference type="Proteomes" id="UP001472866">
    <property type="component" value="Chromosome 13"/>
</dbReference>
<accession>A0AAX4PHP7</accession>
<dbReference type="AlphaFoldDB" id="A0AAX4PHP7"/>
<keyword evidence="7" id="KW-1185">Reference proteome</keyword>
<gene>
    <name evidence="6" type="ORF">HKI87_13g73960</name>
</gene>
<dbReference type="GO" id="GO:0005886">
    <property type="term" value="C:plasma membrane"/>
    <property type="evidence" value="ECO:0007669"/>
    <property type="project" value="UniProtKB-SubCell"/>
</dbReference>
<proteinExistence type="inferred from homology"/>
<comment type="subcellular location">
    <subcellularLocation>
        <location evidence="1">Cell membrane</location>
        <topology evidence="1">Peripheral membrane protein</topology>
    </subcellularLocation>
    <subcellularLocation>
        <location evidence="2">Golgi apparatus membrane</location>
        <topology evidence="2">Peripheral membrane protein</topology>
    </subcellularLocation>
</comment>
<feature type="region of interest" description="Disordered" evidence="4">
    <location>
        <begin position="126"/>
        <end position="165"/>
    </location>
</feature>
<feature type="compositionally biased region" description="Gly residues" evidence="4">
    <location>
        <begin position="74"/>
        <end position="85"/>
    </location>
</feature>
<evidence type="ECO:0000313" key="6">
    <source>
        <dbReference type="EMBL" id="WZN65834.1"/>
    </source>
</evidence>
<dbReference type="PANTHER" id="PTHR45657:SF1">
    <property type="entry name" value="CRAL-TRIO DOMAIN-CONTAINING PROTEIN YKL091C-RELATED"/>
    <property type="match status" value="1"/>
</dbReference>
<dbReference type="CDD" id="cd00170">
    <property type="entry name" value="SEC14"/>
    <property type="match status" value="1"/>
</dbReference>
<sequence>MAQGGDAGAKQAEGGAVRRASTSYADAEDGPLSPATPGRAAGNGVVTDEGSGGRSGSGVASKALKLLGSVKGGVGSLKSSIGGGTRNPTSRGKNRARQREPAHASITMSRAEAVFEAEDEKRSPRLSLSVSTLKRRARRSGLPRRRLATSMEARRGETADGQPLNDWGLTAEEERLYLEEFQEELSEVEGVLQEHLADEKKLLRFLKARNFRVDRAAEMYLKHLRWREEWGVDDILFRDFPERDQLLEYYPQGYHMCDKQGRPIYIQYLGGINVHKVLSIATEETVIKLFIQEYEKFLHLKLPACSEASGRLIETSLNIMDVSGISLKVLTKESQRILKAVTGFTQDNYPEMMGNMIIINAPYIFKVIYNIIKPMLSPRTQSKITVLGTRYLDKLLEYVDAECIPEKIGGTSKYTIFDDIGPWSELAPSITTGEQLKLYQSQQMLKWKEGGAKSSGYKQSDLSELNTIYSQGTDLDTDPDSPFWTTREIVVEEEEGEAAGNVVVEVKPSLLEWMAEMEGDVRRLVESRRVAGTAPVGEGPPPSLVARLGCLEAEVRSLQKSREPSGSGEARAVCSPVRVRDQPTWIASELPGGSSKPRTILQRMAKLDSDVAVLRGCLIPAEGPAAGKECGGGVLSWLGFPGSVACCFGTKVVD</sequence>
<dbReference type="SUPFAM" id="SSF46938">
    <property type="entry name" value="CRAL/TRIO N-terminal domain"/>
    <property type="match status" value="1"/>
</dbReference>
<dbReference type="SUPFAM" id="SSF52087">
    <property type="entry name" value="CRAL/TRIO domain"/>
    <property type="match status" value="1"/>
</dbReference>
<dbReference type="SMART" id="SM00516">
    <property type="entry name" value="SEC14"/>
    <property type="match status" value="1"/>
</dbReference>
<feature type="region of interest" description="Disordered" evidence="4">
    <location>
        <begin position="1"/>
        <end position="59"/>
    </location>
</feature>
<protein>
    <submittedName>
        <fullName evidence="6">Phosphatidylinositol/phosphatidylcholine transfer protein</fullName>
    </submittedName>
</protein>
<feature type="region of interest" description="Disordered" evidence="4">
    <location>
        <begin position="74"/>
        <end position="107"/>
    </location>
</feature>
<feature type="compositionally biased region" description="Basic residues" evidence="4">
    <location>
        <begin position="133"/>
        <end position="147"/>
    </location>
</feature>
<evidence type="ECO:0000256" key="4">
    <source>
        <dbReference type="SAM" id="MobiDB-lite"/>
    </source>
</evidence>
<dbReference type="PRINTS" id="PR00180">
    <property type="entry name" value="CRETINALDHBP"/>
</dbReference>
<dbReference type="InterPro" id="IPR001251">
    <property type="entry name" value="CRAL-TRIO_dom"/>
</dbReference>
<dbReference type="GO" id="GO:0000139">
    <property type="term" value="C:Golgi membrane"/>
    <property type="evidence" value="ECO:0007669"/>
    <property type="project" value="UniProtKB-SubCell"/>
</dbReference>
<evidence type="ECO:0000256" key="1">
    <source>
        <dbReference type="ARBA" id="ARBA00004202"/>
    </source>
</evidence>
<dbReference type="Pfam" id="PF00650">
    <property type="entry name" value="CRAL_TRIO"/>
    <property type="match status" value="1"/>
</dbReference>
<reference evidence="6 7" key="1">
    <citation type="submission" date="2024-03" db="EMBL/GenBank/DDBJ databases">
        <title>Complete genome sequence of the green alga Chloropicon roscoffensis RCC1871.</title>
        <authorList>
            <person name="Lemieux C."/>
            <person name="Pombert J.-F."/>
            <person name="Otis C."/>
            <person name="Turmel M."/>
        </authorList>
    </citation>
    <scope>NUCLEOTIDE SEQUENCE [LARGE SCALE GENOMIC DNA]</scope>
    <source>
        <strain evidence="6 7">RCC1871</strain>
    </source>
</reference>
<evidence type="ECO:0000256" key="3">
    <source>
        <dbReference type="ARBA" id="ARBA00038020"/>
    </source>
</evidence>
<evidence type="ECO:0000313" key="7">
    <source>
        <dbReference type="Proteomes" id="UP001472866"/>
    </source>
</evidence>